<organism evidence="2">
    <name type="scientific">Vitrella brassicaformis</name>
    <dbReference type="NCBI Taxonomy" id="1169539"/>
    <lineage>
        <taxon>Eukaryota</taxon>
        <taxon>Sar</taxon>
        <taxon>Alveolata</taxon>
        <taxon>Colpodellida</taxon>
        <taxon>Vitrellaceae</taxon>
        <taxon>Vitrella</taxon>
    </lineage>
</organism>
<dbReference type="AlphaFoldDB" id="A0A7S1NWQ1"/>
<protein>
    <submittedName>
        <fullName evidence="2">Uncharacterized protein</fullName>
    </submittedName>
</protein>
<evidence type="ECO:0000313" key="2">
    <source>
        <dbReference type="EMBL" id="CAD9045331.1"/>
    </source>
</evidence>
<sequence length="102" mass="11324">MKLTCGQPREKSGNRTLTHCATIAGREKPSQNPTHILPAFIVMRPFMCSLLTNAGPHGLHAARGGRRQKPHEGSVGAKDQHQTARIKPTTLHWLHKMRMSLT</sequence>
<name>A0A7S1NWQ1_9ALVE</name>
<gene>
    <name evidence="2" type="ORF">VBRA1451_LOCUS383</name>
</gene>
<feature type="region of interest" description="Disordered" evidence="1">
    <location>
        <begin position="54"/>
        <end position="88"/>
    </location>
</feature>
<evidence type="ECO:0000256" key="1">
    <source>
        <dbReference type="SAM" id="MobiDB-lite"/>
    </source>
</evidence>
<proteinExistence type="predicted"/>
<accession>A0A7S1NWQ1</accession>
<dbReference type="EMBL" id="HBGB01000606">
    <property type="protein sequence ID" value="CAD9045331.1"/>
    <property type="molecule type" value="Transcribed_RNA"/>
</dbReference>
<reference evidence="2" key="1">
    <citation type="submission" date="2021-01" db="EMBL/GenBank/DDBJ databases">
        <authorList>
            <person name="Corre E."/>
            <person name="Pelletier E."/>
            <person name="Niang G."/>
            <person name="Scheremetjew M."/>
            <person name="Finn R."/>
            <person name="Kale V."/>
            <person name="Holt S."/>
            <person name="Cochrane G."/>
            <person name="Meng A."/>
            <person name="Brown T."/>
            <person name="Cohen L."/>
        </authorList>
    </citation>
    <scope>NUCLEOTIDE SEQUENCE</scope>
    <source>
        <strain evidence="2">CCMP3346</strain>
    </source>
</reference>